<organism evidence="3 4">
    <name type="scientific">Actinoplanes auranticolor</name>
    <dbReference type="NCBI Taxonomy" id="47988"/>
    <lineage>
        <taxon>Bacteria</taxon>
        <taxon>Bacillati</taxon>
        <taxon>Actinomycetota</taxon>
        <taxon>Actinomycetes</taxon>
        <taxon>Micromonosporales</taxon>
        <taxon>Micromonosporaceae</taxon>
        <taxon>Actinoplanes</taxon>
    </lineage>
</organism>
<evidence type="ECO:0000256" key="1">
    <source>
        <dbReference type="SAM" id="MobiDB-lite"/>
    </source>
</evidence>
<sequence length="229" mass="24835">MSRSPPGRRFPVHPQPPRRTTHAYGTPKNRLVYDRWGRFGRPVVLLHGLFYDRTMWWPVAAELGDSCAAIAVDLPGHGQSAARDDYGVARLADDLAILINGLALHRAPVIVGHAESARLAEAFAAAYATQAVLTFEDPAADLPETARDPAPGDLSGVPELYRQFAVARHDDALRDGYRSWLARPAHSEPRPEALPLQLSAQGGAGARLGGRFPHLCDATSFAALVRALR</sequence>
<feature type="region of interest" description="Disordered" evidence="1">
    <location>
        <begin position="1"/>
        <end position="25"/>
    </location>
</feature>
<name>A0A919SWC7_9ACTN</name>
<dbReference type="PANTHER" id="PTHR43798">
    <property type="entry name" value="MONOACYLGLYCEROL LIPASE"/>
    <property type="match status" value="1"/>
</dbReference>
<accession>A0A919SWC7</accession>
<evidence type="ECO:0000313" key="3">
    <source>
        <dbReference type="EMBL" id="GIM78243.1"/>
    </source>
</evidence>
<dbReference type="AlphaFoldDB" id="A0A919SWC7"/>
<protein>
    <recommendedName>
        <fullName evidence="2">AB hydrolase-1 domain-containing protein</fullName>
    </recommendedName>
</protein>
<feature type="domain" description="AB hydrolase-1" evidence="2">
    <location>
        <begin position="43"/>
        <end position="187"/>
    </location>
</feature>
<dbReference type="InterPro" id="IPR000073">
    <property type="entry name" value="AB_hydrolase_1"/>
</dbReference>
<dbReference type="InterPro" id="IPR029058">
    <property type="entry name" value="AB_hydrolase_fold"/>
</dbReference>
<dbReference type="Proteomes" id="UP000681340">
    <property type="component" value="Unassembled WGS sequence"/>
</dbReference>
<keyword evidence="4" id="KW-1185">Reference proteome</keyword>
<dbReference type="InterPro" id="IPR050266">
    <property type="entry name" value="AB_hydrolase_sf"/>
</dbReference>
<reference evidence="3" key="1">
    <citation type="submission" date="2021-03" db="EMBL/GenBank/DDBJ databases">
        <title>Whole genome shotgun sequence of Actinoplanes auranticolor NBRC 12245.</title>
        <authorList>
            <person name="Komaki H."/>
            <person name="Tamura T."/>
        </authorList>
    </citation>
    <scope>NUCLEOTIDE SEQUENCE</scope>
    <source>
        <strain evidence="3">NBRC 12245</strain>
    </source>
</reference>
<dbReference type="Pfam" id="PF12697">
    <property type="entry name" value="Abhydrolase_6"/>
    <property type="match status" value="1"/>
</dbReference>
<dbReference type="GO" id="GO:0003824">
    <property type="term" value="F:catalytic activity"/>
    <property type="evidence" value="ECO:0007669"/>
    <property type="project" value="UniProtKB-ARBA"/>
</dbReference>
<dbReference type="Gene3D" id="3.40.50.1820">
    <property type="entry name" value="alpha/beta hydrolase"/>
    <property type="match status" value="1"/>
</dbReference>
<dbReference type="EMBL" id="BOQL01000072">
    <property type="protein sequence ID" value="GIM78243.1"/>
    <property type="molecule type" value="Genomic_DNA"/>
</dbReference>
<evidence type="ECO:0000259" key="2">
    <source>
        <dbReference type="Pfam" id="PF12697"/>
    </source>
</evidence>
<comment type="caution">
    <text evidence="3">The sequence shown here is derived from an EMBL/GenBank/DDBJ whole genome shotgun (WGS) entry which is preliminary data.</text>
</comment>
<proteinExistence type="predicted"/>
<evidence type="ECO:0000313" key="4">
    <source>
        <dbReference type="Proteomes" id="UP000681340"/>
    </source>
</evidence>
<gene>
    <name evidence="3" type="ORF">Aau02nite_79920</name>
</gene>
<dbReference type="SUPFAM" id="SSF53474">
    <property type="entry name" value="alpha/beta-Hydrolases"/>
    <property type="match status" value="1"/>
</dbReference>